<gene>
    <name evidence="2" type="ORF">RIMI_LOCUS643320</name>
</gene>
<evidence type="ECO:0000256" key="1">
    <source>
        <dbReference type="SAM" id="MobiDB-lite"/>
    </source>
</evidence>
<organism evidence="2 3">
    <name type="scientific">Ranitomeya imitator</name>
    <name type="common">mimic poison frog</name>
    <dbReference type="NCBI Taxonomy" id="111125"/>
    <lineage>
        <taxon>Eukaryota</taxon>
        <taxon>Metazoa</taxon>
        <taxon>Chordata</taxon>
        <taxon>Craniata</taxon>
        <taxon>Vertebrata</taxon>
        <taxon>Euteleostomi</taxon>
        <taxon>Amphibia</taxon>
        <taxon>Batrachia</taxon>
        <taxon>Anura</taxon>
        <taxon>Neobatrachia</taxon>
        <taxon>Hyloidea</taxon>
        <taxon>Dendrobatidae</taxon>
        <taxon>Dendrobatinae</taxon>
        <taxon>Ranitomeya</taxon>
    </lineage>
</organism>
<dbReference type="Proteomes" id="UP001176940">
    <property type="component" value="Unassembled WGS sequence"/>
</dbReference>
<reference evidence="2" key="1">
    <citation type="submission" date="2023-07" db="EMBL/GenBank/DDBJ databases">
        <authorList>
            <person name="Stuckert A."/>
        </authorList>
    </citation>
    <scope>NUCLEOTIDE SEQUENCE</scope>
</reference>
<name>A0ABN9KRI6_9NEOB</name>
<proteinExistence type="predicted"/>
<protein>
    <submittedName>
        <fullName evidence="2">Uncharacterized protein</fullName>
    </submittedName>
</protein>
<evidence type="ECO:0000313" key="3">
    <source>
        <dbReference type="Proteomes" id="UP001176940"/>
    </source>
</evidence>
<feature type="region of interest" description="Disordered" evidence="1">
    <location>
        <begin position="64"/>
        <end position="90"/>
    </location>
</feature>
<keyword evidence="3" id="KW-1185">Reference proteome</keyword>
<accession>A0ABN9KRI6</accession>
<dbReference type="EMBL" id="CAUEEQ010000783">
    <property type="protein sequence ID" value="CAJ0917943.1"/>
    <property type="molecule type" value="Genomic_DNA"/>
</dbReference>
<feature type="compositionally biased region" description="Basic residues" evidence="1">
    <location>
        <begin position="124"/>
        <end position="133"/>
    </location>
</feature>
<feature type="region of interest" description="Disordered" evidence="1">
    <location>
        <begin position="108"/>
        <end position="149"/>
    </location>
</feature>
<evidence type="ECO:0000313" key="2">
    <source>
        <dbReference type="EMBL" id="CAJ0917943.1"/>
    </source>
</evidence>
<comment type="caution">
    <text evidence="2">The sequence shown here is derived from an EMBL/GenBank/DDBJ whole genome shotgun (WGS) entry which is preliminary data.</text>
</comment>
<feature type="compositionally biased region" description="Basic and acidic residues" evidence="1">
    <location>
        <begin position="78"/>
        <end position="90"/>
    </location>
</feature>
<sequence length="420" mass="46900">MFTLVTRGPRHSWSLESCLCDSSPATTLRLTNDHGQVVSLVVIVGKSYSVTVPLSALQASASIPKNAVSEGPSMMSRSGDRSPDRSRDRDIIEGPSLTAFLGTEADACSAERQGPSEGEQSRPSKGKTRRGGQCHRGTQKPDGNTLTGKDLPLVVNISSKNLDTHQLAVLQKGLSFCPMYKFNSFELSMDLQRFFRHLRLRVHFPEQPPALNPSRQDKTLLELRDLGLRTHSSYMPPRSNPPVETFVSLVERDIHTLTREMDRGKFNFQTNLSHSERLSLEQLSSDKSLIFKPADKGGATVVMDRTDYLEEVFRQLGDTTVYKVIPHNPLNQLVQKIAPIVDFHFQTGTIDSKMRYFLIKRDPITPIFYVLPKIHKKLVKPPGRAHRIPNRFGPVTIINGIGENSNATSQSHLLFLAGHQ</sequence>